<keyword evidence="1" id="KW-0812">Transmembrane</keyword>
<evidence type="ECO:0000256" key="1">
    <source>
        <dbReference type="SAM" id="Phobius"/>
    </source>
</evidence>
<dbReference type="OrthoDB" id="7572314at2"/>
<dbReference type="Proteomes" id="UP000315673">
    <property type="component" value="Chromosome"/>
</dbReference>
<evidence type="ECO:0000313" key="3">
    <source>
        <dbReference type="Proteomes" id="UP000315673"/>
    </source>
</evidence>
<dbReference type="KEGG" id="spai:FPZ24_02390"/>
<keyword evidence="1" id="KW-0472">Membrane</keyword>
<proteinExistence type="predicted"/>
<accession>A0A5B8LFG5</accession>
<name>A0A5B8LFG5_9SPHN</name>
<protein>
    <submittedName>
        <fullName evidence="2">Uncharacterized protein</fullName>
    </submittedName>
</protein>
<gene>
    <name evidence="2" type="ORF">FPZ24_02390</name>
</gene>
<sequence>MENRPPPNLSDPAELAAYRQELRQVVRGLRLGSVGVKIVGAVLALLRAKLWPAIPMLVPLVVIALGVTLMITAIAFRTAYHARRMRGD</sequence>
<dbReference type="EMBL" id="CP042306">
    <property type="protein sequence ID" value="QDZ06464.1"/>
    <property type="molecule type" value="Genomic_DNA"/>
</dbReference>
<dbReference type="RefSeq" id="WP_146569548.1">
    <property type="nucleotide sequence ID" value="NZ_CP042306.1"/>
</dbReference>
<keyword evidence="3" id="KW-1185">Reference proteome</keyword>
<reference evidence="2 3" key="1">
    <citation type="submission" date="2019-07" db="EMBL/GenBank/DDBJ databases">
        <title>Full genome sequence of Sphingomonas sp. 4R-6-7(HKS19).</title>
        <authorList>
            <person name="Im W.-T."/>
        </authorList>
    </citation>
    <scope>NUCLEOTIDE SEQUENCE [LARGE SCALE GENOMIC DNA]</scope>
    <source>
        <strain evidence="2 3">HKS19</strain>
    </source>
</reference>
<keyword evidence="1" id="KW-1133">Transmembrane helix</keyword>
<dbReference type="AlphaFoldDB" id="A0A5B8LFG5"/>
<organism evidence="2 3">
    <name type="scientific">Sphingomonas panacisoli</name>
    <dbReference type="NCBI Taxonomy" id="1813879"/>
    <lineage>
        <taxon>Bacteria</taxon>
        <taxon>Pseudomonadati</taxon>
        <taxon>Pseudomonadota</taxon>
        <taxon>Alphaproteobacteria</taxon>
        <taxon>Sphingomonadales</taxon>
        <taxon>Sphingomonadaceae</taxon>
        <taxon>Sphingomonas</taxon>
    </lineage>
</organism>
<evidence type="ECO:0000313" key="2">
    <source>
        <dbReference type="EMBL" id="QDZ06464.1"/>
    </source>
</evidence>
<feature type="transmembrane region" description="Helical" evidence="1">
    <location>
        <begin position="54"/>
        <end position="76"/>
    </location>
</feature>